<evidence type="ECO:0000256" key="1">
    <source>
        <dbReference type="ARBA" id="ARBA00004370"/>
    </source>
</evidence>
<dbReference type="InterPro" id="IPR045214">
    <property type="entry name" value="Surf1/Surf4"/>
</dbReference>
<dbReference type="CDD" id="cd06662">
    <property type="entry name" value="SURF1"/>
    <property type="match status" value="1"/>
</dbReference>
<evidence type="ECO:0000313" key="7">
    <source>
        <dbReference type="EMBL" id="VAW21318.1"/>
    </source>
</evidence>
<dbReference type="EMBL" id="UOEO01000165">
    <property type="protein sequence ID" value="VAW21318.1"/>
    <property type="molecule type" value="Genomic_DNA"/>
</dbReference>
<gene>
    <name evidence="7" type="ORF">MNBD_ALPHA12-1697</name>
</gene>
<dbReference type="InterPro" id="IPR002994">
    <property type="entry name" value="Surf1/Shy1"/>
</dbReference>
<accession>A0A3B0TTM1</accession>
<name>A0A3B0TTM1_9ZZZZ</name>
<feature type="compositionally biased region" description="Polar residues" evidence="5">
    <location>
        <begin position="1"/>
        <end position="12"/>
    </location>
</feature>
<dbReference type="PROSITE" id="PS50895">
    <property type="entry name" value="SURF1"/>
    <property type="match status" value="1"/>
</dbReference>
<dbReference type="PANTHER" id="PTHR23427">
    <property type="entry name" value="SURFEIT LOCUS PROTEIN"/>
    <property type="match status" value="1"/>
</dbReference>
<evidence type="ECO:0000256" key="3">
    <source>
        <dbReference type="ARBA" id="ARBA00022989"/>
    </source>
</evidence>
<sequence>MDEDNNTTSPSPDKQPGEQEPSGTPDLKQNGLLRGWFVVLMLVLTIVFVYFGVSQMEKLAEKERFVAIISERVKQAPISLPPVAEWVGFDPQIYNFRPITVSGKFDFSGTVLVFTKLSTARGAFFGPGYWVMAPFYLDGGGIVFINRGFVPKQNAAQFKQGSIAPQGPLTIKGLGRVSEPVNGFTPGTDFKNRIEWVRNIKRLSQFIDASNSKIAPIYIDAKAGETGALPQGGETRMDFANPHWQYMLIWFLMAAISAFIFLAWLFSKRKRTTQKTIQVQTEK</sequence>
<evidence type="ECO:0000256" key="4">
    <source>
        <dbReference type="ARBA" id="ARBA00023136"/>
    </source>
</evidence>
<dbReference type="GO" id="GO:0016020">
    <property type="term" value="C:membrane"/>
    <property type="evidence" value="ECO:0007669"/>
    <property type="project" value="UniProtKB-SubCell"/>
</dbReference>
<evidence type="ECO:0000256" key="6">
    <source>
        <dbReference type="SAM" id="Phobius"/>
    </source>
</evidence>
<dbReference type="PANTHER" id="PTHR23427:SF2">
    <property type="entry name" value="SURFEIT LOCUS PROTEIN 1"/>
    <property type="match status" value="1"/>
</dbReference>
<dbReference type="Pfam" id="PF02104">
    <property type="entry name" value="SURF1"/>
    <property type="match status" value="1"/>
</dbReference>
<keyword evidence="2 6" id="KW-0812">Transmembrane</keyword>
<comment type="subcellular location">
    <subcellularLocation>
        <location evidence="1">Membrane</location>
    </subcellularLocation>
</comment>
<dbReference type="AlphaFoldDB" id="A0A3B0TTM1"/>
<feature type="region of interest" description="Disordered" evidence="5">
    <location>
        <begin position="1"/>
        <end position="25"/>
    </location>
</feature>
<proteinExistence type="predicted"/>
<protein>
    <submittedName>
        <fullName evidence="7">Cytochrome oxidase biogenesis protein Surf1, facilitates heme A insertion</fullName>
    </submittedName>
</protein>
<keyword evidence="3 6" id="KW-1133">Transmembrane helix</keyword>
<evidence type="ECO:0000256" key="5">
    <source>
        <dbReference type="SAM" id="MobiDB-lite"/>
    </source>
</evidence>
<organism evidence="7">
    <name type="scientific">hydrothermal vent metagenome</name>
    <dbReference type="NCBI Taxonomy" id="652676"/>
    <lineage>
        <taxon>unclassified sequences</taxon>
        <taxon>metagenomes</taxon>
        <taxon>ecological metagenomes</taxon>
    </lineage>
</organism>
<evidence type="ECO:0000256" key="2">
    <source>
        <dbReference type="ARBA" id="ARBA00022692"/>
    </source>
</evidence>
<keyword evidence="4 6" id="KW-0472">Membrane</keyword>
<feature type="transmembrane region" description="Helical" evidence="6">
    <location>
        <begin position="246"/>
        <end position="266"/>
    </location>
</feature>
<feature type="transmembrane region" description="Helical" evidence="6">
    <location>
        <begin position="35"/>
        <end position="53"/>
    </location>
</feature>
<reference evidence="7" key="1">
    <citation type="submission" date="2018-06" db="EMBL/GenBank/DDBJ databases">
        <authorList>
            <person name="Zhirakovskaya E."/>
        </authorList>
    </citation>
    <scope>NUCLEOTIDE SEQUENCE</scope>
</reference>